<dbReference type="InterPro" id="IPR010998">
    <property type="entry name" value="Integrase_recombinase_N"/>
</dbReference>
<keyword evidence="2" id="KW-0229">DNA integration</keyword>
<dbReference type="CDD" id="cd00801">
    <property type="entry name" value="INT_P4_C"/>
    <property type="match status" value="1"/>
</dbReference>
<dbReference type="Gene3D" id="1.10.443.10">
    <property type="entry name" value="Intergrase catalytic core"/>
    <property type="match status" value="1"/>
</dbReference>
<dbReference type="AlphaFoldDB" id="A0A1Y6KYX5"/>
<dbReference type="PANTHER" id="PTHR30629:SF6">
    <property type="entry name" value="PROPHAGE INTEGRASE INTA-RELATED"/>
    <property type="match status" value="1"/>
</dbReference>
<dbReference type="Proteomes" id="UP000196485">
    <property type="component" value="Unassembled WGS sequence"/>
</dbReference>
<evidence type="ECO:0000256" key="2">
    <source>
        <dbReference type="ARBA" id="ARBA00022908"/>
    </source>
</evidence>
<keyword evidence="7" id="KW-1185">Reference proteome</keyword>
<dbReference type="SUPFAM" id="SSF56349">
    <property type="entry name" value="DNA breaking-rejoining enzymes"/>
    <property type="match status" value="1"/>
</dbReference>
<protein>
    <submittedName>
        <fullName evidence="6">Phage integrase family protein</fullName>
    </submittedName>
</protein>
<comment type="similarity">
    <text evidence="1">Belongs to the 'phage' integrase family.</text>
</comment>
<evidence type="ECO:0000256" key="1">
    <source>
        <dbReference type="ARBA" id="ARBA00008857"/>
    </source>
</evidence>
<proteinExistence type="inferred from homology"/>
<dbReference type="InterPro" id="IPR011010">
    <property type="entry name" value="DNA_brk_join_enz"/>
</dbReference>
<evidence type="ECO:0000256" key="3">
    <source>
        <dbReference type="ARBA" id="ARBA00023125"/>
    </source>
</evidence>
<dbReference type="Gene3D" id="1.10.150.130">
    <property type="match status" value="1"/>
</dbReference>
<dbReference type="InterPro" id="IPR050808">
    <property type="entry name" value="Phage_Integrase"/>
</dbReference>
<dbReference type="PROSITE" id="PS51898">
    <property type="entry name" value="TYR_RECOMBINASE"/>
    <property type="match status" value="1"/>
</dbReference>
<dbReference type="Pfam" id="PF00589">
    <property type="entry name" value="Phage_integrase"/>
    <property type="match status" value="1"/>
</dbReference>
<evidence type="ECO:0000313" key="7">
    <source>
        <dbReference type="Proteomes" id="UP000196485"/>
    </source>
</evidence>
<gene>
    <name evidence="6" type="ORF">PAQU9191_00791</name>
</gene>
<evidence type="ECO:0000259" key="5">
    <source>
        <dbReference type="PROSITE" id="PS51898"/>
    </source>
</evidence>
<dbReference type="EMBL" id="FYAH01000001">
    <property type="protein sequence ID" value="SMY15568.1"/>
    <property type="molecule type" value="Genomic_DNA"/>
</dbReference>
<name>A0A1Y6KYX5_9GAMM</name>
<dbReference type="GO" id="GO:0003677">
    <property type="term" value="F:DNA binding"/>
    <property type="evidence" value="ECO:0007669"/>
    <property type="project" value="UniProtKB-KW"/>
</dbReference>
<keyword evidence="4" id="KW-0233">DNA recombination</keyword>
<dbReference type="PANTHER" id="PTHR30629">
    <property type="entry name" value="PROPHAGE INTEGRASE"/>
    <property type="match status" value="1"/>
</dbReference>
<dbReference type="InterPro" id="IPR002104">
    <property type="entry name" value="Integrase_catalytic"/>
</dbReference>
<dbReference type="GO" id="GO:0015074">
    <property type="term" value="P:DNA integration"/>
    <property type="evidence" value="ECO:0007669"/>
    <property type="project" value="UniProtKB-KW"/>
</dbReference>
<evidence type="ECO:0000256" key="4">
    <source>
        <dbReference type="ARBA" id="ARBA00023172"/>
    </source>
</evidence>
<evidence type="ECO:0000313" key="6">
    <source>
        <dbReference type="EMBL" id="SMY15568.1"/>
    </source>
</evidence>
<feature type="domain" description="Tyr recombinase" evidence="5">
    <location>
        <begin position="224"/>
        <end position="401"/>
    </location>
</feature>
<dbReference type="RefSeq" id="WP_087819788.1">
    <property type="nucleotide sequence ID" value="NZ_FYAH01000001.1"/>
</dbReference>
<keyword evidence="3" id="KW-0238">DNA-binding</keyword>
<dbReference type="InterPro" id="IPR013762">
    <property type="entry name" value="Integrase-like_cat_sf"/>
</dbReference>
<organism evidence="6 7">
    <name type="scientific">Photobacterium aquimaris</name>
    <dbReference type="NCBI Taxonomy" id="512643"/>
    <lineage>
        <taxon>Bacteria</taxon>
        <taxon>Pseudomonadati</taxon>
        <taxon>Pseudomonadota</taxon>
        <taxon>Gammaproteobacteria</taxon>
        <taxon>Vibrionales</taxon>
        <taxon>Vibrionaceae</taxon>
        <taxon>Photobacterium</taxon>
    </lineage>
</organism>
<accession>A0A1Y6KYX5</accession>
<sequence>MITNSKIRFNQHAFFSATLPVKISDAQIKRHINDQRVRQLKDVRCPLYLRFNASRTGGTWWFYRYEAGKQYPYRIAKYPGTQAKDIMDVVSAVSVQIAKGKAIECNRFETVDQLVDWHVQRQCTLKRSTKERLNNLKSMAETHVMSLFHGVAITDMDHQKIDSALIQPMFEQGYSVSYVRANFFLLKTAFSIARRLKHITANPLSEVQFKTFFPETFSVTEAQIKGCRVNTEDLIDILPAIGQQQAPQRLLLMMMLAHGSRIGETRKALWKNISFIEKRWFIPKEDAKNGVAMSYPLTTEMIELLRSYQAWQRALGYNSDHLFPLSRWNNQPIHSAKASEWVRGVSKKAWSAHDLRKRARSIWAELGVDYIVCESLLNHARDKLDQAYIHTHMELQKKEALETLETYHKWLKKGWCTCLAPVSIQNPIIDKPLSRLA</sequence>
<dbReference type="GO" id="GO:0006310">
    <property type="term" value="P:DNA recombination"/>
    <property type="evidence" value="ECO:0007669"/>
    <property type="project" value="UniProtKB-KW"/>
</dbReference>
<reference evidence="7" key="1">
    <citation type="submission" date="2017-06" db="EMBL/GenBank/DDBJ databases">
        <authorList>
            <person name="Rodrigo-Torres L."/>
            <person name="Arahal R. D."/>
            <person name="Lucena T."/>
        </authorList>
    </citation>
    <scope>NUCLEOTIDE SEQUENCE [LARGE SCALE GENOMIC DNA]</scope>
    <source>
        <strain evidence="7">type strain: CECT 9192</strain>
    </source>
</reference>